<dbReference type="AlphaFoldDB" id="F6BIL9"/>
<sequence length="263" mass="29265">MDRRPIGVFDSGVGGLTVLKKLKELLPNEDYIYFGDTKRVPYGDKSKGEIEMYARQIINFMNEKNTKIIVIACNTTCASIDKDEYKEILFSVLEAGAESAADITKNNKVGVIATTRTVESGSYEKSIRLKNGDVDVFQKACPGFVPLVEKGLSESDESFKLAKEYLKALNDEGIDTLVLGCTHYPILLNAIKNAAREDVLIVDPAVRLSHDVMNYLKENDMLNLTGGVTHYFVSGDAKKFVDVAKLILNEDIENISYVDIEKY</sequence>
<dbReference type="InterPro" id="IPR033134">
    <property type="entry name" value="Asp/Glu_racemase_AS_2"/>
</dbReference>
<dbReference type="InterPro" id="IPR004391">
    <property type="entry name" value="Glu_race"/>
</dbReference>
<dbReference type="STRING" id="858215.Thexy_0716"/>
<evidence type="ECO:0000256" key="5">
    <source>
        <dbReference type="ARBA" id="ARBA00023235"/>
    </source>
</evidence>
<keyword evidence="3 7" id="KW-0133">Cell shape</keyword>
<protein>
    <recommendedName>
        <fullName evidence="2 7">Glutamate racemase</fullName>
        <ecNumber evidence="2 7">5.1.1.3</ecNumber>
    </recommendedName>
</protein>
<evidence type="ECO:0000256" key="1">
    <source>
        <dbReference type="ARBA" id="ARBA00001602"/>
    </source>
</evidence>
<feature type="binding site" evidence="7">
    <location>
        <begin position="182"/>
        <end position="183"/>
    </location>
    <ligand>
        <name>substrate</name>
    </ligand>
</feature>
<reference evidence="8" key="1">
    <citation type="submission" date="2011-05" db="EMBL/GenBank/DDBJ databases">
        <title>Complete sequence of Thermoanaerobacterium xylanolyticum LX-11.</title>
        <authorList>
            <consortium name="US DOE Joint Genome Institute"/>
            <person name="Lucas S."/>
            <person name="Han J."/>
            <person name="Lapidus A."/>
            <person name="Cheng J.-F."/>
            <person name="Goodwin L."/>
            <person name="Pitluck S."/>
            <person name="Peters L."/>
            <person name="Mikhailova N."/>
            <person name="Lu M."/>
            <person name="Han C."/>
            <person name="Tapia R."/>
            <person name="Land M."/>
            <person name="Hauser L."/>
            <person name="Kyrpides N."/>
            <person name="Ivanova N."/>
            <person name="Pagani I."/>
            <person name="Hemme C."/>
            <person name="Woyke T."/>
        </authorList>
    </citation>
    <scope>NUCLEOTIDE SEQUENCE</scope>
    <source>
        <strain evidence="8">LX-11</strain>
    </source>
</reference>
<dbReference type="Gene3D" id="3.40.50.1860">
    <property type="match status" value="2"/>
</dbReference>
<dbReference type="SUPFAM" id="SSF53681">
    <property type="entry name" value="Aspartate/glutamate racemase"/>
    <property type="match status" value="2"/>
</dbReference>
<dbReference type="UniPathway" id="UPA00219"/>
<dbReference type="eggNOG" id="COG0796">
    <property type="taxonomic scope" value="Bacteria"/>
</dbReference>
<comment type="pathway">
    <text evidence="7">Cell wall biogenesis; peptidoglycan biosynthesis.</text>
</comment>
<comment type="similarity">
    <text evidence="7">Belongs to the aspartate/glutamate racemases family.</text>
</comment>
<evidence type="ECO:0000256" key="7">
    <source>
        <dbReference type="HAMAP-Rule" id="MF_00258"/>
    </source>
</evidence>
<dbReference type="PANTHER" id="PTHR21198">
    <property type="entry name" value="GLUTAMATE RACEMASE"/>
    <property type="match status" value="1"/>
</dbReference>
<dbReference type="GO" id="GO:0009252">
    <property type="term" value="P:peptidoglycan biosynthetic process"/>
    <property type="evidence" value="ECO:0007669"/>
    <property type="project" value="UniProtKB-UniRule"/>
</dbReference>
<dbReference type="GO" id="GO:0008881">
    <property type="term" value="F:glutamate racemase activity"/>
    <property type="evidence" value="ECO:0007669"/>
    <property type="project" value="UniProtKB-UniRule"/>
</dbReference>
<feature type="active site" description="Proton donor/acceptor" evidence="7">
    <location>
        <position position="181"/>
    </location>
</feature>
<evidence type="ECO:0000256" key="4">
    <source>
        <dbReference type="ARBA" id="ARBA00022984"/>
    </source>
</evidence>
<dbReference type="FunFam" id="3.40.50.1860:FF:000001">
    <property type="entry name" value="Glutamate racemase"/>
    <property type="match status" value="1"/>
</dbReference>
<dbReference type="HAMAP" id="MF_00258">
    <property type="entry name" value="Glu_racemase"/>
    <property type="match status" value="1"/>
</dbReference>
<feature type="binding site" evidence="7">
    <location>
        <begin position="10"/>
        <end position="11"/>
    </location>
    <ligand>
        <name>substrate</name>
    </ligand>
</feature>
<dbReference type="InterPro" id="IPR015942">
    <property type="entry name" value="Asp/Glu/hydantoin_racemase"/>
</dbReference>
<dbReference type="KEGG" id="txy:Thexy_0716"/>
<dbReference type="InterPro" id="IPR001920">
    <property type="entry name" value="Asp/Glu_race"/>
</dbReference>
<dbReference type="Pfam" id="PF01177">
    <property type="entry name" value="Asp_Glu_race"/>
    <property type="match status" value="1"/>
</dbReference>
<gene>
    <name evidence="7" type="primary">murI</name>
    <name evidence="8" type="ordered locus">Thexy_0716</name>
</gene>
<dbReference type="PROSITE" id="PS00924">
    <property type="entry name" value="ASP_GLU_RACEMASE_2"/>
    <property type="match status" value="1"/>
</dbReference>
<accession>F6BIL9</accession>
<dbReference type="PANTHER" id="PTHR21198:SF2">
    <property type="entry name" value="GLUTAMATE RACEMASE"/>
    <property type="match status" value="1"/>
</dbReference>
<feature type="binding site" evidence="7">
    <location>
        <begin position="42"/>
        <end position="43"/>
    </location>
    <ligand>
        <name>substrate</name>
    </ligand>
</feature>
<evidence type="ECO:0000313" key="8">
    <source>
        <dbReference type="EMBL" id="AEF16763.1"/>
    </source>
</evidence>
<dbReference type="NCBIfam" id="TIGR00067">
    <property type="entry name" value="glut_race"/>
    <property type="match status" value="1"/>
</dbReference>
<dbReference type="GO" id="GO:0008360">
    <property type="term" value="P:regulation of cell shape"/>
    <property type="evidence" value="ECO:0007669"/>
    <property type="project" value="UniProtKB-KW"/>
</dbReference>
<evidence type="ECO:0000256" key="2">
    <source>
        <dbReference type="ARBA" id="ARBA00013090"/>
    </source>
</evidence>
<evidence type="ECO:0000313" key="9">
    <source>
        <dbReference type="Proteomes" id="UP000007239"/>
    </source>
</evidence>
<organism evidence="8 9">
    <name type="scientific">Thermoanaerobacterium xylanolyticum (strain ATCC 49914 / DSM 7097 / LX-11)</name>
    <dbReference type="NCBI Taxonomy" id="858215"/>
    <lineage>
        <taxon>Bacteria</taxon>
        <taxon>Bacillati</taxon>
        <taxon>Bacillota</taxon>
        <taxon>Clostridia</taxon>
        <taxon>Thermoanaerobacterales</taxon>
        <taxon>Thermoanaerobacteraceae</taxon>
        <taxon>Thermoanaerobacterium</taxon>
    </lineage>
</organism>
<keyword evidence="5 7" id="KW-0413">Isomerase</keyword>
<comment type="catalytic activity">
    <reaction evidence="1 7">
        <text>L-glutamate = D-glutamate</text>
        <dbReference type="Rhea" id="RHEA:12813"/>
        <dbReference type="ChEBI" id="CHEBI:29985"/>
        <dbReference type="ChEBI" id="CHEBI:29986"/>
        <dbReference type="EC" id="5.1.1.3"/>
    </reaction>
</comment>
<dbReference type="HOGENOM" id="CLU_052344_0_2_9"/>
<name>F6BIL9_THEXL</name>
<dbReference type="EMBL" id="CP002739">
    <property type="protein sequence ID" value="AEF16763.1"/>
    <property type="molecule type" value="Genomic_DNA"/>
</dbReference>
<keyword evidence="6 7" id="KW-0961">Cell wall biogenesis/degradation</keyword>
<evidence type="ECO:0000256" key="6">
    <source>
        <dbReference type="ARBA" id="ARBA00023316"/>
    </source>
</evidence>
<dbReference type="EC" id="5.1.1.3" evidence="2 7"/>
<feature type="active site" description="Proton donor/acceptor" evidence="7">
    <location>
        <position position="73"/>
    </location>
</feature>
<dbReference type="GO" id="GO:0071555">
    <property type="term" value="P:cell wall organization"/>
    <property type="evidence" value="ECO:0007669"/>
    <property type="project" value="UniProtKB-KW"/>
</dbReference>
<keyword evidence="4 7" id="KW-0573">Peptidoglycan synthesis</keyword>
<dbReference type="Proteomes" id="UP000007239">
    <property type="component" value="Chromosome"/>
</dbReference>
<proteinExistence type="inferred from homology"/>
<keyword evidence="9" id="KW-1185">Reference proteome</keyword>
<dbReference type="RefSeq" id="WP_013787511.1">
    <property type="nucleotide sequence ID" value="NC_015555.1"/>
</dbReference>
<comment type="function">
    <text evidence="7">Provides the (R)-glutamate required for cell wall biosynthesis.</text>
</comment>
<feature type="binding site" evidence="7">
    <location>
        <begin position="74"/>
        <end position="75"/>
    </location>
    <ligand>
        <name>substrate</name>
    </ligand>
</feature>
<evidence type="ECO:0000256" key="3">
    <source>
        <dbReference type="ARBA" id="ARBA00022960"/>
    </source>
</evidence>